<evidence type="ECO:0000313" key="3">
    <source>
        <dbReference type="EMBL" id="VTU09401.1"/>
    </source>
</evidence>
<dbReference type="InterPro" id="IPR036086">
    <property type="entry name" value="ParB/Sulfiredoxin_sf"/>
</dbReference>
<dbReference type="InterPro" id="IPR003115">
    <property type="entry name" value="ParB_N"/>
</dbReference>
<reference evidence="3 4" key="1">
    <citation type="submission" date="2019-05" db="EMBL/GenBank/DDBJ databases">
        <authorList>
            <consortium name="Pathogen Informatics"/>
        </authorList>
    </citation>
    <scope>NUCLEOTIDE SEQUENCE [LARGE SCALE GENOMIC DNA]</scope>
    <source>
        <strain evidence="3 4">NM319</strain>
    </source>
</reference>
<dbReference type="NCBIfam" id="TIGR03764">
    <property type="entry name" value="ICE_PFGI_1_parB"/>
    <property type="match status" value="1"/>
</dbReference>
<proteinExistence type="predicted"/>
<dbReference type="Gene3D" id="3.90.1530.10">
    <property type="entry name" value="Conserved hypothetical protein from pyrococcus furiosus pfu- 392566-001, ParB domain"/>
    <property type="match status" value="1"/>
</dbReference>
<sequence length="573" mass="65174">MAFFNSKSREERAKSMMAALNTPAITSSSPVYQQTQIANPPTAVDLNKKRLITVTLDKLKPYEGNPRRTKNPAYEEIKASIKSRGLDHAPNITQRPGDDFYTIADGGNTRLQALNELFVETKDIRFWSIECVFKPWQGDDEISSELNMIIGHLAENDIRGELSFIEKALGVQRVKTLYEEQSGETLSHRRLAEKLNENGYPISFQLIARMEQCLTYLYPHIPNVLLEGMGKPQIDKLLGMRNKAENAWDVHRLDVEPQAHFDEIWLDTLSPFDEQPNEFVINDFQDVLITALVEAFYHQIPYETFKLEIDLAEQKLRKLAEKHADILQLATESERHLIEAEKEQTAKVAKPAIQDNDHKDNVDNTAFSANSFTDTVEENLNTEAEDEYRNESEETSENLAIPSIQEMNNAIQEHFSNLGFIPGENPEAQRQKEAADNGLDFACSGAFPITHIWKVNPNKPLTMEAYSLAVEIADECGIADCIEHIIHEPIDYAFRVHPLNTDKNHSVLTQQIHQILTALSTTDEPQEIVLSPMLWLGTQEQAPQVSDLMLVRLFRLIRLNRYLKEMTLGGNHA</sequence>
<comment type="caution">
    <text evidence="3">The sequence shown here is derived from an EMBL/GenBank/DDBJ whole genome shotgun (WGS) entry which is preliminary data.</text>
</comment>
<dbReference type="InterPro" id="IPR050336">
    <property type="entry name" value="Chromosome_partition/occlusion"/>
</dbReference>
<evidence type="ECO:0000256" key="1">
    <source>
        <dbReference type="SAM" id="Coils"/>
    </source>
</evidence>
<dbReference type="InterPro" id="IPR022304">
    <property type="entry name" value="ICE_PFGI_1_ParB"/>
</dbReference>
<dbReference type="EMBL" id="CABFKI010000015">
    <property type="protein sequence ID" value="VTU09401.1"/>
    <property type="molecule type" value="Genomic_DNA"/>
</dbReference>
<dbReference type="Proteomes" id="UP000308167">
    <property type="component" value="Unassembled WGS sequence"/>
</dbReference>
<evidence type="ECO:0000259" key="2">
    <source>
        <dbReference type="SMART" id="SM00470"/>
    </source>
</evidence>
<organism evidence="3 4">
    <name type="scientific">Actinobacillus porcinus</name>
    <dbReference type="NCBI Taxonomy" id="51048"/>
    <lineage>
        <taxon>Bacteria</taxon>
        <taxon>Pseudomonadati</taxon>
        <taxon>Pseudomonadota</taxon>
        <taxon>Gammaproteobacteria</taxon>
        <taxon>Pasteurellales</taxon>
        <taxon>Pasteurellaceae</taxon>
        <taxon>Actinobacillus</taxon>
    </lineage>
</organism>
<accession>A0ABY6TM56</accession>
<feature type="coiled-coil region" evidence="1">
    <location>
        <begin position="302"/>
        <end position="329"/>
    </location>
</feature>
<dbReference type="GeneID" id="86156371"/>
<evidence type="ECO:0000313" key="4">
    <source>
        <dbReference type="Proteomes" id="UP000308167"/>
    </source>
</evidence>
<dbReference type="PANTHER" id="PTHR33375">
    <property type="entry name" value="CHROMOSOME-PARTITIONING PROTEIN PARB-RELATED"/>
    <property type="match status" value="1"/>
</dbReference>
<protein>
    <submittedName>
        <fullName evidence="3">Integrating conjugative element, PFGI_1 class, ParB family protein</fullName>
    </submittedName>
</protein>
<gene>
    <name evidence="3" type="ORF">SAMEA1410922_02009</name>
</gene>
<feature type="domain" description="ParB-like N-terminal" evidence="2">
    <location>
        <begin position="52"/>
        <end position="148"/>
    </location>
</feature>
<dbReference type="SMART" id="SM00470">
    <property type="entry name" value="ParB"/>
    <property type="match status" value="1"/>
</dbReference>
<dbReference type="SUPFAM" id="SSF110849">
    <property type="entry name" value="ParB/Sulfiredoxin"/>
    <property type="match status" value="1"/>
</dbReference>
<keyword evidence="1" id="KW-0175">Coiled coil</keyword>
<dbReference type="PANTHER" id="PTHR33375:SF1">
    <property type="entry name" value="CHROMOSOME-PARTITIONING PROTEIN PARB-RELATED"/>
    <property type="match status" value="1"/>
</dbReference>
<name>A0ABY6TM56_9PAST</name>
<keyword evidence="4" id="KW-1185">Reference proteome</keyword>
<dbReference type="RefSeq" id="WP_135710996.1">
    <property type="nucleotide sequence ID" value="NZ_CABFKI010000015.1"/>
</dbReference>